<evidence type="ECO:0000256" key="1">
    <source>
        <dbReference type="SAM" id="MobiDB-lite"/>
    </source>
</evidence>
<dbReference type="EMBL" id="CP034207">
    <property type="protein sequence ID" value="QBZ60849.1"/>
    <property type="molecule type" value="Genomic_DNA"/>
</dbReference>
<feature type="region of interest" description="Disordered" evidence="1">
    <location>
        <begin position="107"/>
        <end position="134"/>
    </location>
</feature>
<evidence type="ECO:0000313" key="2">
    <source>
        <dbReference type="EMBL" id="QBZ60849.1"/>
    </source>
</evidence>
<accession>A0A4P7NG09</accession>
<dbReference type="Proteomes" id="UP000294847">
    <property type="component" value="Chromosome 4"/>
</dbReference>
<proteinExistence type="predicted"/>
<name>A0A4P7NG09_PYROR</name>
<dbReference type="AlphaFoldDB" id="A0A4P7NG09"/>
<organism evidence="2 3">
    <name type="scientific">Pyricularia oryzae</name>
    <name type="common">Rice blast fungus</name>
    <name type="synonym">Magnaporthe oryzae</name>
    <dbReference type="NCBI Taxonomy" id="318829"/>
    <lineage>
        <taxon>Eukaryota</taxon>
        <taxon>Fungi</taxon>
        <taxon>Dikarya</taxon>
        <taxon>Ascomycota</taxon>
        <taxon>Pezizomycotina</taxon>
        <taxon>Sordariomycetes</taxon>
        <taxon>Sordariomycetidae</taxon>
        <taxon>Magnaporthales</taxon>
        <taxon>Pyriculariaceae</taxon>
        <taxon>Pyricularia</taxon>
    </lineage>
</organism>
<protein>
    <submittedName>
        <fullName evidence="2">Uncharacterized protein</fullName>
    </submittedName>
</protein>
<evidence type="ECO:0000313" key="3">
    <source>
        <dbReference type="Proteomes" id="UP000294847"/>
    </source>
</evidence>
<gene>
    <name evidence="2" type="ORF">PoMZ_07792</name>
</gene>
<reference evidence="2 3" key="1">
    <citation type="journal article" date="2019" name="Mol. Biol. Evol.">
        <title>Blast fungal genomes show frequent chromosomal changes, gene gains and losses, and effector gene turnover.</title>
        <authorList>
            <person name="Gomez Luciano L.B."/>
            <person name="Jason Tsai I."/>
            <person name="Chuma I."/>
            <person name="Tosa Y."/>
            <person name="Chen Y.H."/>
            <person name="Li J.Y."/>
            <person name="Li M.Y."/>
            <person name="Jade Lu M.Y."/>
            <person name="Nakayashiki H."/>
            <person name="Li W.H."/>
        </authorList>
    </citation>
    <scope>NUCLEOTIDE SEQUENCE [LARGE SCALE GENOMIC DNA]</scope>
    <source>
        <strain evidence="2">MZ5-1-6</strain>
    </source>
</reference>
<feature type="compositionally biased region" description="Acidic residues" evidence="1">
    <location>
        <begin position="115"/>
        <end position="134"/>
    </location>
</feature>
<sequence length="176" mass="18822">MPCHTDKLLTCLFYVGHLPGRAIRLHTHSRIRPRPRRLELLLLLLLLLLCSPQIRSAPRPVHAIRIGGRRNGGRVRDGRIGPVVAGAGGRAVAVAVQVAARGGVGGQATVPALDGQDDDAGGDAEEEEDGYDYGDDGAGAEALEAFFLLLLVRLDLHTRLARDERAVSSHLAPPQL</sequence>